<evidence type="ECO:0000256" key="1">
    <source>
        <dbReference type="SAM" id="Phobius"/>
    </source>
</evidence>
<dbReference type="Pfam" id="PF07963">
    <property type="entry name" value="N_methyl"/>
    <property type="match status" value="1"/>
</dbReference>
<name>A0A0W0YW98_LEGSP</name>
<comment type="caution">
    <text evidence="2">The sequence shown here is derived from an EMBL/GenBank/DDBJ whole genome shotgun (WGS) entry which is preliminary data.</text>
</comment>
<sequence length="180" mass="19106">MLTERFREKTQRGMTLLEVLIAVVIMAIGLLGISGMLMLSSKAHNSSYNKQHANQIVSSIFDRIRSNYQAAINGNYNISNITASGTPGSITTPAVYCDSSVCNAQQLATFDTWYWLSRVVSTLPNGSGSIATASTGTAGNTLVTVTLQWDDSPAQSQMGAIGEAPAANANLVSLTIQSQL</sequence>
<feature type="transmembrane region" description="Helical" evidence="1">
    <location>
        <begin position="20"/>
        <end position="40"/>
    </location>
</feature>
<evidence type="ECO:0000313" key="2">
    <source>
        <dbReference type="EMBL" id="KTD61122.1"/>
    </source>
</evidence>
<gene>
    <name evidence="2" type="ORF">Lspi_2742</name>
</gene>
<proteinExistence type="predicted"/>
<reference evidence="2 3" key="1">
    <citation type="submission" date="2015-11" db="EMBL/GenBank/DDBJ databases">
        <title>Genomic analysis of 38 Legionella species identifies large and diverse effector repertoires.</title>
        <authorList>
            <person name="Burstein D."/>
            <person name="Amaro F."/>
            <person name="Zusman T."/>
            <person name="Lifshitz Z."/>
            <person name="Cohen O."/>
            <person name="Gilbert J.A."/>
            <person name="Pupko T."/>
            <person name="Shuman H.A."/>
            <person name="Segal G."/>
        </authorList>
    </citation>
    <scope>NUCLEOTIDE SEQUENCE [LARGE SCALE GENOMIC DNA]</scope>
    <source>
        <strain evidence="2 3">Mt.St.Helens-9</strain>
    </source>
</reference>
<dbReference type="OrthoDB" id="8547299at2"/>
<dbReference type="STRING" id="452.Lspi_2742"/>
<keyword evidence="3" id="KW-1185">Reference proteome</keyword>
<dbReference type="InterPro" id="IPR012902">
    <property type="entry name" value="N_methyl_site"/>
</dbReference>
<dbReference type="InterPro" id="IPR013362">
    <property type="entry name" value="Pilus_4_PilV"/>
</dbReference>
<dbReference type="PATRIC" id="fig|452.5.peg.3035"/>
<keyword evidence="1" id="KW-0812">Transmembrane</keyword>
<evidence type="ECO:0000313" key="3">
    <source>
        <dbReference type="Proteomes" id="UP000054877"/>
    </source>
</evidence>
<dbReference type="EMBL" id="LNYX01000034">
    <property type="protein sequence ID" value="KTD61122.1"/>
    <property type="molecule type" value="Genomic_DNA"/>
</dbReference>
<dbReference type="PROSITE" id="PS00409">
    <property type="entry name" value="PROKAR_NTER_METHYL"/>
    <property type="match status" value="1"/>
</dbReference>
<dbReference type="NCBIfam" id="TIGR02523">
    <property type="entry name" value="type_IV_pilV"/>
    <property type="match status" value="1"/>
</dbReference>
<protein>
    <submittedName>
        <fullName evidence="2">Type IV fimbrial biogenesis protein PilV</fullName>
    </submittedName>
</protein>
<dbReference type="NCBIfam" id="TIGR02532">
    <property type="entry name" value="IV_pilin_GFxxxE"/>
    <property type="match status" value="1"/>
</dbReference>
<keyword evidence="1" id="KW-1133">Transmembrane helix</keyword>
<dbReference type="AlphaFoldDB" id="A0A0W0YW98"/>
<dbReference type="RefSeq" id="WP_058484655.1">
    <property type="nucleotide sequence ID" value="NZ_CAAAII010000012.1"/>
</dbReference>
<organism evidence="2 3">
    <name type="scientific">Legionella spiritensis</name>
    <dbReference type="NCBI Taxonomy" id="452"/>
    <lineage>
        <taxon>Bacteria</taxon>
        <taxon>Pseudomonadati</taxon>
        <taxon>Pseudomonadota</taxon>
        <taxon>Gammaproteobacteria</taxon>
        <taxon>Legionellales</taxon>
        <taxon>Legionellaceae</taxon>
        <taxon>Legionella</taxon>
    </lineage>
</organism>
<accession>A0A0W0YW98</accession>
<keyword evidence="1" id="KW-0472">Membrane</keyword>
<dbReference type="Proteomes" id="UP000054877">
    <property type="component" value="Unassembled WGS sequence"/>
</dbReference>